<sequence length="129" mass="15344">MHNSEIITYINENINDVEITTKREFFKYLDQKSFFLKADKKYAIIKKFGNRHRFLVFRNFCEKLTLAINAIELIIIFYPNNQPPVVLTGIDTSSLKRYMPRFHESLVDTLLDIYIYSHFGELETVEIDL</sequence>
<accession>A0ABS1GEU0</accession>
<comment type="caution">
    <text evidence="1">The sequence shown here is derived from an EMBL/GenBank/DDBJ whole genome shotgun (WGS) entry which is preliminary data.</text>
</comment>
<protein>
    <submittedName>
        <fullName evidence="1">Uncharacterized protein</fullName>
    </submittedName>
</protein>
<dbReference type="RefSeq" id="WP_200167689.1">
    <property type="nucleotide sequence ID" value="NZ_JACTSG010000007.1"/>
</dbReference>
<organism evidence="1 2">
    <name type="scientific">Francisella philomiragia</name>
    <dbReference type="NCBI Taxonomy" id="28110"/>
    <lineage>
        <taxon>Bacteria</taxon>
        <taxon>Pseudomonadati</taxon>
        <taxon>Pseudomonadota</taxon>
        <taxon>Gammaproteobacteria</taxon>
        <taxon>Thiotrichales</taxon>
        <taxon>Francisellaceae</taxon>
        <taxon>Francisella</taxon>
    </lineage>
</organism>
<evidence type="ECO:0000313" key="2">
    <source>
        <dbReference type="Proteomes" id="UP000760407"/>
    </source>
</evidence>
<dbReference type="Proteomes" id="UP000760407">
    <property type="component" value="Unassembled WGS sequence"/>
</dbReference>
<gene>
    <name evidence="1" type="ORF">IBE52_10130</name>
</gene>
<name>A0ABS1GEU0_9GAMM</name>
<proteinExistence type="predicted"/>
<keyword evidence="2" id="KW-1185">Reference proteome</keyword>
<dbReference type="EMBL" id="JACTSG010000007">
    <property type="protein sequence ID" value="MBK2303272.1"/>
    <property type="molecule type" value="Genomic_DNA"/>
</dbReference>
<reference evidence="1 2" key="1">
    <citation type="submission" date="2020-08" db="EMBL/GenBank/DDBJ databases">
        <title>Comparative genomics of Francisella species.</title>
        <authorList>
            <person name="Sahl J."/>
            <person name="Sjodin A."/>
            <person name="Wagner D."/>
            <person name="Forsman M."/>
        </authorList>
    </citation>
    <scope>NUCLEOTIDE SEQUENCE [LARGE SCALE GENOMIC DNA]</scope>
    <source>
        <strain evidence="1 2">F1093</strain>
    </source>
</reference>
<evidence type="ECO:0000313" key="1">
    <source>
        <dbReference type="EMBL" id="MBK2303272.1"/>
    </source>
</evidence>